<name>A0A3N4JUQ8_9PEZI</name>
<gene>
    <name evidence="1" type="ORF">L873DRAFT_1805024</name>
</gene>
<sequence length="60" mass="6714">MDVDRYERQQLPVQSDVCITVYLLQTHIDKIACITAIGIVHLSLNDPHPTHLAIGQANCM</sequence>
<dbReference type="AlphaFoldDB" id="A0A3N4JUQ8"/>
<dbReference type="Proteomes" id="UP000276215">
    <property type="component" value="Unassembled WGS sequence"/>
</dbReference>
<evidence type="ECO:0000313" key="2">
    <source>
        <dbReference type="Proteomes" id="UP000276215"/>
    </source>
</evidence>
<reference evidence="1 2" key="1">
    <citation type="journal article" date="2018" name="Nat. Ecol. Evol.">
        <title>Pezizomycetes genomes reveal the molecular basis of ectomycorrhizal truffle lifestyle.</title>
        <authorList>
            <person name="Murat C."/>
            <person name="Payen T."/>
            <person name="Noel B."/>
            <person name="Kuo A."/>
            <person name="Morin E."/>
            <person name="Chen J."/>
            <person name="Kohler A."/>
            <person name="Krizsan K."/>
            <person name="Balestrini R."/>
            <person name="Da Silva C."/>
            <person name="Montanini B."/>
            <person name="Hainaut M."/>
            <person name="Levati E."/>
            <person name="Barry K.W."/>
            <person name="Belfiori B."/>
            <person name="Cichocki N."/>
            <person name="Clum A."/>
            <person name="Dockter R.B."/>
            <person name="Fauchery L."/>
            <person name="Guy J."/>
            <person name="Iotti M."/>
            <person name="Le Tacon F."/>
            <person name="Lindquist E.A."/>
            <person name="Lipzen A."/>
            <person name="Malagnac F."/>
            <person name="Mello A."/>
            <person name="Molinier V."/>
            <person name="Miyauchi S."/>
            <person name="Poulain J."/>
            <person name="Riccioni C."/>
            <person name="Rubini A."/>
            <person name="Sitrit Y."/>
            <person name="Splivallo R."/>
            <person name="Traeger S."/>
            <person name="Wang M."/>
            <person name="Zifcakova L."/>
            <person name="Wipf D."/>
            <person name="Zambonelli A."/>
            <person name="Paolocci F."/>
            <person name="Nowrousian M."/>
            <person name="Ottonello S."/>
            <person name="Baldrian P."/>
            <person name="Spatafora J.W."/>
            <person name="Henrissat B."/>
            <person name="Nagy L.G."/>
            <person name="Aury J.M."/>
            <person name="Wincker P."/>
            <person name="Grigoriev I.V."/>
            <person name="Bonfante P."/>
            <person name="Martin F.M."/>
        </authorList>
    </citation>
    <scope>NUCLEOTIDE SEQUENCE [LARGE SCALE GENOMIC DNA]</scope>
    <source>
        <strain evidence="1 2">120613-1</strain>
    </source>
</reference>
<accession>A0A3N4JUQ8</accession>
<dbReference type="EMBL" id="ML120379">
    <property type="protein sequence ID" value="RPB00572.1"/>
    <property type="molecule type" value="Genomic_DNA"/>
</dbReference>
<keyword evidence="2" id="KW-1185">Reference proteome</keyword>
<proteinExistence type="predicted"/>
<organism evidence="1 2">
    <name type="scientific">Choiromyces venosus 120613-1</name>
    <dbReference type="NCBI Taxonomy" id="1336337"/>
    <lineage>
        <taxon>Eukaryota</taxon>
        <taxon>Fungi</taxon>
        <taxon>Dikarya</taxon>
        <taxon>Ascomycota</taxon>
        <taxon>Pezizomycotina</taxon>
        <taxon>Pezizomycetes</taxon>
        <taxon>Pezizales</taxon>
        <taxon>Tuberaceae</taxon>
        <taxon>Choiromyces</taxon>
    </lineage>
</organism>
<evidence type="ECO:0000313" key="1">
    <source>
        <dbReference type="EMBL" id="RPB00572.1"/>
    </source>
</evidence>
<protein>
    <submittedName>
        <fullName evidence="1">Uncharacterized protein</fullName>
    </submittedName>
</protein>